<dbReference type="FunFam" id="3.30.160.20:FF:000015">
    <property type="entry name" value="endoribonuclease Dicer"/>
    <property type="match status" value="1"/>
</dbReference>
<feature type="region of interest" description="Disordered" evidence="22">
    <location>
        <begin position="712"/>
        <end position="735"/>
    </location>
</feature>
<dbReference type="InterPro" id="IPR001650">
    <property type="entry name" value="Helicase_C-like"/>
</dbReference>
<dbReference type="CDD" id="cd02843">
    <property type="entry name" value="PAZ_dicer_like"/>
    <property type="match status" value="1"/>
</dbReference>
<name>A0A6J2SSA4_DROHY</name>
<dbReference type="InterPro" id="IPR044441">
    <property type="entry name" value="DICER_DSRM"/>
</dbReference>
<dbReference type="InterPro" id="IPR014720">
    <property type="entry name" value="dsRBD_dom"/>
</dbReference>
<evidence type="ECO:0000256" key="15">
    <source>
        <dbReference type="ARBA" id="ARBA00022840"/>
    </source>
</evidence>
<evidence type="ECO:0000256" key="19">
    <source>
        <dbReference type="ARBA" id="ARBA00023211"/>
    </source>
</evidence>
<dbReference type="PANTHER" id="PTHR14950">
    <property type="entry name" value="DICER-RELATED"/>
    <property type="match status" value="1"/>
</dbReference>
<gene>
    <name evidence="29" type="primary">LOC111600154</name>
</gene>
<feature type="compositionally biased region" description="Polar residues" evidence="22">
    <location>
        <begin position="452"/>
        <end position="466"/>
    </location>
</feature>
<dbReference type="KEGG" id="dhe:111600154"/>
<dbReference type="EC" id="3.1.26.3" evidence="5"/>
<keyword evidence="10" id="KW-0677">Repeat</keyword>
<evidence type="ECO:0000259" key="24">
    <source>
        <dbReference type="PROSITE" id="PS50142"/>
    </source>
</evidence>
<dbReference type="Pfam" id="PF00271">
    <property type="entry name" value="Helicase_C"/>
    <property type="match status" value="1"/>
</dbReference>
<feature type="domain" description="RNase III" evidence="24">
    <location>
        <begin position="1711"/>
        <end position="1928"/>
    </location>
</feature>
<keyword evidence="15" id="KW-0067">ATP-binding</keyword>
<dbReference type="PROSITE" id="PS51327">
    <property type="entry name" value="DICER_DSRBF"/>
    <property type="match status" value="1"/>
</dbReference>
<dbReference type="GO" id="GO:0006309">
    <property type="term" value="P:apoptotic DNA fragmentation"/>
    <property type="evidence" value="ECO:0007669"/>
    <property type="project" value="TreeGrafter"/>
</dbReference>
<feature type="domain" description="Dicer dsRNA-binding fold" evidence="27">
    <location>
        <begin position="829"/>
        <end position="924"/>
    </location>
</feature>
<dbReference type="RefSeq" id="XP_030080628.1">
    <property type="nucleotide sequence ID" value="XM_030224768.1"/>
</dbReference>
<dbReference type="FunFam" id="3.30.160.380:FF:000003">
    <property type="entry name" value="Endoribonuclease dcr-1"/>
    <property type="match status" value="1"/>
</dbReference>
<dbReference type="GO" id="GO:0070578">
    <property type="term" value="C:RISC-loading complex"/>
    <property type="evidence" value="ECO:0007669"/>
    <property type="project" value="TreeGrafter"/>
</dbReference>
<dbReference type="FunFam" id="1.10.1520.10:FF:000005">
    <property type="entry name" value="Putative endoribonuclease dicer"/>
    <property type="match status" value="1"/>
</dbReference>
<dbReference type="GO" id="GO:0003006">
    <property type="term" value="P:developmental process involved in reproduction"/>
    <property type="evidence" value="ECO:0007669"/>
    <property type="project" value="UniProtKB-ARBA"/>
</dbReference>
<dbReference type="CDD" id="cd00593">
    <property type="entry name" value="RIBOc"/>
    <property type="match status" value="2"/>
</dbReference>
<keyword evidence="14" id="KW-0347">Helicase</keyword>
<dbReference type="Gene3D" id="1.10.1520.10">
    <property type="entry name" value="Ribonuclease III domain"/>
    <property type="match status" value="2"/>
</dbReference>
<dbReference type="Pfam" id="PF00636">
    <property type="entry name" value="Ribonuclease_3"/>
    <property type="match status" value="2"/>
</dbReference>
<dbReference type="InterPro" id="IPR005034">
    <property type="entry name" value="Dicer_dimerisation"/>
</dbReference>
<evidence type="ECO:0000256" key="2">
    <source>
        <dbReference type="ARBA" id="ARBA00001936"/>
    </source>
</evidence>
<dbReference type="GO" id="GO:0005829">
    <property type="term" value="C:cytosol"/>
    <property type="evidence" value="ECO:0007669"/>
    <property type="project" value="UniProtKB-ARBA"/>
</dbReference>
<feature type="compositionally biased region" description="Acidic residues" evidence="22">
    <location>
        <begin position="645"/>
        <end position="657"/>
    </location>
</feature>
<evidence type="ECO:0000259" key="26">
    <source>
        <dbReference type="PROSITE" id="PS51194"/>
    </source>
</evidence>
<keyword evidence="9" id="KW-0479">Metal-binding</keyword>
<dbReference type="PROSITE" id="PS50142">
    <property type="entry name" value="RNASE_3_2"/>
    <property type="match status" value="2"/>
</dbReference>
<dbReference type="SUPFAM" id="SSF69065">
    <property type="entry name" value="RNase III domain-like"/>
    <property type="match status" value="2"/>
</dbReference>
<keyword evidence="7" id="KW-0597">Phosphoprotein</keyword>
<evidence type="ECO:0000256" key="3">
    <source>
        <dbReference type="ARBA" id="ARBA00001946"/>
    </source>
</evidence>
<dbReference type="GO" id="GO:0035194">
    <property type="term" value="P:regulatory ncRNA-mediated post-transcriptional gene silencing"/>
    <property type="evidence" value="ECO:0007669"/>
    <property type="project" value="UniProtKB-ARBA"/>
</dbReference>
<evidence type="ECO:0000256" key="13">
    <source>
        <dbReference type="ARBA" id="ARBA00022801"/>
    </source>
</evidence>
<comment type="cofactor">
    <cofactor evidence="2">
        <name>Mn(2+)</name>
        <dbReference type="ChEBI" id="CHEBI:29035"/>
    </cofactor>
</comment>
<keyword evidence="17 21" id="KW-0694">RNA-binding</keyword>
<dbReference type="SUPFAM" id="SSF52540">
    <property type="entry name" value="P-loop containing nucleoside triphosphate hydrolases"/>
    <property type="match status" value="1"/>
</dbReference>
<evidence type="ECO:0000256" key="7">
    <source>
        <dbReference type="ARBA" id="ARBA00022553"/>
    </source>
</evidence>
<dbReference type="SMART" id="SM00535">
    <property type="entry name" value="RIBOc"/>
    <property type="match status" value="2"/>
</dbReference>
<evidence type="ECO:0000256" key="6">
    <source>
        <dbReference type="ARBA" id="ARBA00022490"/>
    </source>
</evidence>
<dbReference type="InterPro" id="IPR036085">
    <property type="entry name" value="PAZ_dom_sf"/>
</dbReference>
<dbReference type="Gene3D" id="3.30.160.20">
    <property type="match status" value="1"/>
</dbReference>
<dbReference type="InterPro" id="IPR003100">
    <property type="entry name" value="PAZ_dom"/>
</dbReference>
<evidence type="ECO:0000256" key="16">
    <source>
        <dbReference type="ARBA" id="ARBA00022842"/>
    </source>
</evidence>
<dbReference type="Pfam" id="PF20931">
    <property type="entry name" value="Dicer_platform"/>
    <property type="match status" value="1"/>
</dbReference>
<dbReference type="GO" id="GO:0006950">
    <property type="term" value="P:response to stress"/>
    <property type="evidence" value="ECO:0007669"/>
    <property type="project" value="UniProtKB-ARBA"/>
</dbReference>
<evidence type="ECO:0000256" key="22">
    <source>
        <dbReference type="SAM" id="MobiDB-lite"/>
    </source>
</evidence>
<dbReference type="InterPro" id="IPR038248">
    <property type="entry name" value="Dicer_dimer_sf"/>
</dbReference>
<dbReference type="CTD" id="42693"/>
<organism evidence="28 29">
    <name type="scientific">Drosophila hydei</name>
    <name type="common">Fruit fly</name>
    <dbReference type="NCBI Taxonomy" id="7224"/>
    <lineage>
        <taxon>Eukaryota</taxon>
        <taxon>Metazoa</taxon>
        <taxon>Ecdysozoa</taxon>
        <taxon>Arthropoda</taxon>
        <taxon>Hexapoda</taxon>
        <taxon>Insecta</taxon>
        <taxon>Pterygota</taxon>
        <taxon>Neoptera</taxon>
        <taxon>Endopterygota</taxon>
        <taxon>Diptera</taxon>
        <taxon>Brachycera</taxon>
        <taxon>Muscomorpha</taxon>
        <taxon>Ephydroidea</taxon>
        <taxon>Drosophilidae</taxon>
        <taxon>Drosophila</taxon>
    </lineage>
</organism>
<dbReference type="GO" id="GO:0005634">
    <property type="term" value="C:nucleus"/>
    <property type="evidence" value="ECO:0007669"/>
    <property type="project" value="TreeGrafter"/>
</dbReference>
<dbReference type="InterPro" id="IPR036389">
    <property type="entry name" value="RNase_III_sf"/>
</dbReference>
<evidence type="ECO:0000256" key="12">
    <source>
        <dbReference type="ARBA" id="ARBA00022759"/>
    </source>
</evidence>
<evidence type="ECO:0000259" key="27">
    <source>
        <dbReference type="PROSITE" id="PS51327"/>
    </source>
</evidence>
<keyword evidence="19" id="KW-0464">Manganese</keyword>
<evidence type="ECO:0000256" key="4">
    <source>
        <dbReference type="ARBA" id="ARBA00004496"/>
    </source>
</evidence>
<feature type="region of interest" description="Disordered" evidence="22">
    <location>
        <begin position="645"/>
        <end position="665"/>
    </location>
</feature>
<dbReference type="SMART" id="SM00490">
    <property type="entry name" value="HELICc"/>
    <property type="match status" value="1"/>
</dbReference>
<dbReference type="SUPFAM" id="SSF54768">
    <property type="entry name" value="dsRNA-binding domain-like"/>
    <property type="match status" value="1"/>
</dbReference>
<dbReference type="Pfam" id="PF03368">
    <property type="entry name" value="Dicer_dimer"/>
    <property type="match status" value="1"/>
</dbReference>
<dbReference type="FunFam" id="2.170.260.10:FF:000002">
    <property type="entry name" value="Putative Endoribonuclease Dicer"/>
    <property type="match status" value="1"/>
</dbReference>
<feature type="compositionally biased region" description="Basic residues" evidence="22">
    <location>
        <begin position="469"/>
        <end position="482"/>
    </location>
</feature>
<dbReference type="PANTHER" id="PTHR14950:SF37">
    <property type="entry name" value="ENDORIBONUCLEASE DICER"/>
    <property type="match status" value="1"/>
</dbReference>
<evidence type="ECO:0000256" key="1">
    <source>
        <dbReference type="ARBA" id="ARBA00000109"/>
    </source>
</evidence>
<dbReference type="Gene3D" id="3.30.160.380">
    <property type="entry name" value="Dicer dimerisation domain"/>
    <property type="match status" value="1"/>
</dbReference>
<dbReference type="PROSITE" id="PS50137">
    <property type="entry name" value="DS_RBD"/>
    <property type="match status" value="1"/>
</dbReference>
<comment type="cofactor">
    <cofactor evidence="3">
        <name>Mg(2+)</name>
        <dbReference type="ChEBI" id="CHEBI:18420"/>
    </cofactor>
</comment>
<feature type="region of interest" description="Disordered" evidence="22">
    <location>
        <begin position="442"/>
        <end position="483"/>
    </location>
</feature>
<reference evidence="29" key="1">
    <citation type="submission" date="2025-08" db="UniProtKB">
        <authorList>
            <consortium name="RefSeq"/>
        </authorList>
    </citation>
    <scope>IDENTIFICATION</scope>
    <source>
        <strain evidence="29">15085-1641.00</strain>
        <tissue evidence="29">Whole body</tissue>
    </source>
</reference>
<keyword evidence="11" id="KW-0547">Nucleotide-binding</keyword>
<feature type="region of interest" description="Disordered" evidence="22">
    <location>
        <begin position="1320"/>
        <end position="1348"/>
    </location>
</feature>
<dbReference type="GO" id="GO:0003723">
    <property type="term" value="F:RNA binding"/>
    <property type="evidence" value="ECO:0007669"/>
    <property type="project" value="UniProtKB-UniRule"/>
</dbReference>
<dbReference type="InterPro" id="IPR000999">
    <property type="entry name" value="RNase_III_dom"/>
</dbReference>
<protein>
    <recommendedName>
        <fullName evidence="5">ribonuclease III</fullName>
        <ecNumber evidence="5">3.1.26.3</ecNumber>
    </recommendedName>
</protein>
<evidence type="ECO:0000256" key="18">
    <source>
        <dbReference type="ARBA" id="ARBA00023158"/>
    </source>
</evidence>
<dbReference type="Gene3D" id="2.170.260.10">
    <property type="entry name" value="paz domain"/>
    <property type="match status" value="1"/>
</dbReference>
<comment type="catalytic activity">
    <reaction evidence="1">
        <text>Endonucleolytic cleavage to 5'-phosphomonoester.</text>
        <dbReference type="EC" id="3.1.26.3"/>
    </reaction>
</comment>
<dbReference type="GO" id="GO:0004386">
    <property type="term" value="F:helicase activity"/>
    <property type="evidence" value="ECO:0007669"/>
    <property type="project" value="UniProtKB-KW"/>
</dbReference>
<dbReference type="FunFam" id="3.40.50.300:FF:002580">
    <property type="entry name" value="AGAP002836-PB"/>
    <property type="match status" value="1"/>
</dbReference>
<feature type="domain" description="PAZ" evidence="25">
    <location>
        <begin position="1104"/>
        <end position="1250"/>
    </location>
</feature>
<keyword evidence="6" id="KW-0963">Cytoplasm</keyword>
<evidence type="ECO:0000256" key="9">
    <source>
        <dbReference type="ARBA" id="ARBA00022723"/>
    </source>
</evidence>
<evidence type="ECO:0000256" key="5">
    <source>
        <dbReference type="ARBA" id="ARBA00012177"/>
    </source>
</evidence>
<feature type="domain" description="DRBM" evidence="23">
    <location>
        <begin position="2184"/>
        <end position="2250"/>
    </location>
</feature>
<dbReference type="OrthoDB" id="2392202at2759"/>
<feature type="domain" description="Helicase C-terminal" evidence="26">
    <location>
        <begin position="483"/>
        <end position="652"/>
    </location>
</feature>
<dbReference type="GeneID" id="111600154"/>
<dbReference type="PROSITE" id="PS50821">
    <property type="entry name" value="PAZ"/>
    <property type="match status" value="1"/>
</dbReference>
<keyword evidence="13" id="KW-0378">Hydrolase</keyword>
<evidence type="ECO:0000256" key="21">
    <source>
        <dbReference type="PROSITE-ProRule" id="PRU00657"/>
    </source>
</evidence>
<dbReference type="GO" id="GO:0005524">
    <property type="term" value="F:ATP binding"/>
    <property type="evidence" value="ECO:0007669"/>
    <property type="project" value="UniProtKB-KW"/>
</dbReference>
<accession>A0A6J2SSA4</accession>
<dbReference type="GO" id="GO:0046872">
    <property type="term" value="F:metal ion binding"/>
    <property type="evidence" value="ECO:0007669"/>
    <property type="project" value="UniProtKB-KW"/>
</dbReference>
<feature type="compositionally biased region" description="Polar residues" evidence="22">
    <location>
        <begin position="712"/>
        <end position="728"/>
    </location>
</feature>
<dbReference type="InterPro" id="IPR048512">
    <property type="entry name" value="Dicer_platform"/>
</dbReference>
<evidence type="ECO:0000313" key="28">
    <source>
        <dbReference type="Proteomes" id="UP000504633"/>
    </source>
</evidence>
<keyword evidence="16" id="KW-0460">Magnesium</keyword>
<dbReference type="Pfam" id="PF20932">
    <property type="entry name" value="Dicer_dsRBD"/>
    <property type="match status" value="1"/>
</dbReference>
<dbReference type="GO" id="GO:0004530">
    <property type="term" value="F:deoxyribonuclease I activity"/>
    <property type="evidence" value="ECO:0007669"/>
    <property type="project" value="TreeGrafter"/>
</dbReference>
<comment type="similarity">
    <text evidence="20">Belongs to the helicase family. Dicer subfamily.</text>
</comment>
<evidence type="ECO:0000256" key="17">
    <source>
        <dbReference type="ARBA" id="ARBA00022884"/>
    </source>
</evidence>
<evidence type="ECO:0000256" key="14">
    <source>
        <dbReference type="ARBA" id="ARBA00022806"/>
    </source>
</evidence>
<dbReference type="GO" id="GO:0030422">
    <property type="term" value="P:siRNA processing"/>
    <property type="evidence" value="ECO:0007669"/>
    <property type="project" value="InterPro"/>
</dbReference>
<dbReference type="PROSITE" id="PS51194">
    <property type="entry name" value="HELICASE_CTER"/>
    <property type="match status" value="1"/>
</dbReference>
<evidence type="ECO:0000259" key="23">
    <source>
        <dbReference type="PROSITE" id="PS50137"/>
    </source>
</evidence>
<evidence type="ECO:0000256" key="8">
    <source>
        <dbReference type="ARBA" id="ARBA00022722"/>
    </source>
</evidence>
<evidence type="ECO:0000256" key="10">
    <source>
        <dbReference type="ARBA" id="ARBA00022737"/>
    </source>
</evidence>
<feature type="domain" description="RNase III" evidence="24">
    <location>
        <begin position="2002"/>
        <end position="2159"/>
    </location>
</feature>
<dbReference type="Pfam" id="PF20930">
    <property type="entry name" value="Dicer_PBD"/>
    <property type="match status" value="1"/>
</dbReference>
<dbReference type="Gene3D" id="3.40.50.300">
    <property type="entry name" value="P-loop containing nucleotide triphosphate hydrolases"/>
    <property type="match status" value="2"/>
</dbReference>
<keyword evidence="12" id="KW-0255">Endonuclease</keyword>
<keyword evidence="8" id="KW-0540">Nuclease</keyword>
<dbReference type="GO" id="GO:0048731">
    <property type="term" value="P:system development"/>
    <property type="evidence" value="ECO:0007669"/>
    <property type="project" value="UniProtKB-ARBA"/>
</dbReference>
<dbReference type="Proteomes" id="UP000504633">
    <property type="component" value="Unplaced"/>
</dbReference>
<dbReference type="Pfam" id="PF02170">
    <property type="entry name" value="PAZ"/>
    <property type="match status" value="1"/>
</dbReference>
<sequence length="2258" mass="257138">MAFHWCDNNLHTTVFTPRDFQVELLASAFERNTIICLGHRSSKEFIALKLLQELSRQGRRNGKVSVYLTNQIDAENTSIYTMLTHLTDLKVWQEQPNQEIPADHCWTDYHVSIHKPTSFLCLLQAGDLLLSSVQLIVLEDCHDSAVYRSILPIFEEFILPAKSSDRPRILGMAGPLHSANCELEELNAMLDTLEQQMLCRIETASDIVTVLRYCAKPIEYIVQCAPLEMDHLSRVIVDILTTHKSFLSDHRYDPFEIYGTDQFMEDLKDIPDPKLDPLNVLDALLSVLHEMGPWCTQRAALHFYQRNEKLKVKTPHERHYLLFCLVNTALIEINALCEQTFQKLMVEDALGTIERYSSPKVRRLLRVLRSFKPAEAHTQTEGLRKMRHQVDQADFNKLSQALKTKCQVVEQLDEQNVETRSIVNNLQQLVQLVENEPKVATQTKANAEDDTPTNQPTPTAKSKSNGQQHTRRRIHTRRHNRHQHDASETLCALIYCNQNHTARVLFELLAELSRRDPDLKFLRCQYTTDRVADPTTEPKEAEQEHRRQEDVLKRFRMHDCNVLIGTSVLEEGIDVPKCNLVIRWDPPITYRSYVQCKGRARAAPAYHIMLVAPLYDPTEATTEVAVQLNEQSHRFICATNSDDTAEVDQELDSDSDDSALPNSLASDPYTFGTARGTVKILNPEVFSNQPPTMCDIILQEIHDEVPAVLDAGNSSDDAISLSNTTPSDRSAERRPKQRFECELHAMPDIDLNTEVNVPVTADKLTSTTQVLVHRMAQYREIEQMLLSKCANTEPAEMEQIQAERFTSCLAAYRPKPHLATGASVDLSTAIALVNKYCARLPSDTFTKLTALWRCASVVRQGVTLYQYTLRLPINSPLKHDIIGLPMPTQTLARRLAAFQACVQLHKIGELDDQLQPIGKEGFRALEPDWECFDLEPEDEQIVQQNDEPRPGTTKRRQYYYKRIASEFCDCRPVVGAACYLYFIQLTLQCPIPEEQNTRGRKIYPPEEAQQGFGILTLKRIPKLSAFSIFTRSGEVKVSLELARDRVVLTEEQISCINVFLNYTFTNVLRLQKFLMLFDPDSTENCVFIVPTIRSTPDSRVIDWQFLELIQATGNMMPQPVPDEQRQTQEFEAQRFQDAVVMPWYRNQDQPQYFYVAEICPHLSPLSCFPGDHYRTFKHYYLVKYGLTIQNTEQPLLDVDHTSARLNFLTPRYVNRKGVALPTSSEETKRAKRENLEQKQILVPELCTVHPFPASLWRTAVCLPCILYRINGLLLADDIRKQVSADLGLGRQQIDDEEFEWPMLDFGWSLSEVLKKSRESKQKTDSKEAINETEEDSAQEPVVEPSLGKVAKTANEQVIEGEEQLSSAEEFIEIGTWSNDMADDIASYSEGDEDEEDEDFLPVLPANVKFCDQQTRYGSPTFWDVSNTSSFKQSAALVQQRTVKPRGSNGVDNTAKVEGKSKYAYYDSDNSLSSSSDDDDHVGPIHHYSSDDNDSDDIAAGRIEFTSKNEAEAIETAQELEKRQKQLSIIQATNANERQYQQTKNMLIGYNFEQTEHRSSINYEQSIGRFKSEIESCGMLVSHGEELILQRTEDNIMKLDKDGATLQVELLKQLLPYVLEDDILAMLESRETLQLADLVELNASWLHQNEAETYTVLGCGDSFDNYNDHHRLSLDNKHIRLEYQQELTTNTECDAHATERLISGRPDACFSFDQQPELVGHPGPSPSIILQALTMSNANDGINLERLETIGDSFLKYAITTYLYITYENVHEGKLSHLRSKQVANLNLYRLGRRKRLGEYMIATKFEPHDNWLPPCYYVPKELEKALIEAKIPTHHWKLADLLDIKNLSSVQICELVREKAEALGLGSNVDQSIDSQQLTQNADLDDSNETNDFSCFIPYNLVSQHSIPDKSIADCVEALIGAYLIECGPRGALLFMAWLGVRVLPYKLEQSTADVEKRTPGSTKPDANNMVTVYGDWPTPRSPLLHFAPNANRELEQLLSGFEDFEVSLGYTFRDRSYLLQAMTHASYTPNRLTDCYQRLEFLGDAVLDYLITRHLYEDPRQHSPGALTDLRSALVNNTIFASLAVRHGFHKYFRHLSPGLNDVIDRFVRIQQENGHCISEEYYLLSEEECDDAEDVEVPKALGDVFESIAGAIFLDSNMSLDVVWQVFSNMMKPEIEQFSNSVPKSPIRELLELEPETAKFGKPEKLADGRRVRVTVDVFCKGTFRGIGRNYRIAKCTAAKCALRQLKKQGLIAKKD</sequence>
<evidence type="ECO:0000256" key="20">
    <source>
        <dbReference type="ARBA" id="ARBA00035116"/>
    </source>
</evidence>
<proteinExistence type="inferred from homology"/>
<dbReference type="PROSITE" id="PS00517">
    <property type="entry name" value="RNASE_3_1"/>
    <property type="match status" value="1"/>
</dbReference>
<dbReference type="GO" id="GO:0004525">
    <property type="term" value="F:ribonuclease III activity"/>
    <property type="evidence" value="ECO:0007669"/>
    <property type="project" value="UniProtKB-EC"/>
</dbReference>
<dbReference type="InterPro" id="IPR048513">
    <property type="entry name" value="Dicer_PBD"/>
</dbReference>
<dbReference type="CDD" id="cd15903">
    <property type="entry name" value="Dicer_PBD"/>
    <property type="match status" value="1"/>
</dbReference>
<dbReference type="SUPFAM" id="SSF101690">
    <property type="entry name" value="PAZ domain"/>
    <property type="match status" value="2"/>
</dbReference>
<evidence type="ECO:0000313" key="29">
    <source>
        <dbReference type="RefSeq" id="XP_030080628.1"/>
    </source>
</evidence>
<dbReference type="InterPro" id="IPR027417">
    <property type="entry name" value="P-loop_NTPase"/>
</dbReference>
<feature type="compositionally biased region" description="Basic and acidic residues" evidence="22">
    <location>
        <begin position="1320"/>
        <end position="1329"/>
    </location>
</feature>
<keyword evidence="28" id="KW-1185">Reference proteome</keyword>
<feature type="region of interest" description="Disordered" evidence="22">
    <location>
        <begin position="1467"/>
        <end position="1496"/>
    </location>
</feature>
<evidence type="ECO:0000259" key="25">
    <source>
        <dbReference type="PROSITE" id="PS50821"/>
    </source>
</evidence>
<keyword evidence="18" id="KW-0943">RNA-mediated gene silencing</keyword>
<comment type="subcellular location">
    <subcellularLocation>
        <location evidence="4">Cytoplasm</location>
    </subcellularLocation>
</comment>
<dbReference type="OMA" id="CGFHKYF"/>
<dbReference type="SMART" id="SM00949">
    <property type="entry name" value="PAZ"/>
    <property type="match status" value="1"/>
</dbReference>
<evidence type="ECO:0000256" key="11">
    <source>
        <dbReference type="ARBA" id="ARBA00022741"/>
    </source>
</evidence>
<dbReference type="GO" id="GO:0031054">
    <property type="term" value="P:pre-miRNA processing"/>
    <property type="evidence" value="ECO:0007669"/>
    <property type="project" value="InterPro"/>
</dbReference>
<dbReference type="CDD" id="cd10843">
    <property type="entry name" value="DSRM_DICER"/>
    <property type="match status" value="1"/>
</dbReference>
<dbReference type="GO" id="GO:0009653">
    <property type="term" value="P:anatomical structure morphogenesis"/>
    <property type="evidence" value="ECO:0007669"/>
    <property type="project" value="UniProtKB-ARBA"/>
</dbReference>